<evidence type="ECO:0008006" key="3">
    <source>
        <dbReference type="Google" id="ProtNLM"/>
    </source>
</evidence>
<proteinExistence type="predicted"/>
<reference evidence="1 2" key="1">
    <citation type="submission" date="2023-04" db="EMBL/GenBank/DDBJ databases">
        <title>Genomic of Lysinibacillus capsici TSBLM.</title>
        <authorList>
            <person name="Hu X.S."/>
            <person name="Yu C.H."/>
        </authorList>
    </citation>
    <scope>NUCLEOTIDE SEQUENCE [LARGE SCALE GENOMIC DNA]</scope>
    <source>
        <strain evidence="1 2">TSBLM</strain>
    </source>
</reference>
<dbReference type="Proteomes" id="UP001244564">
    <property type="component" value="Chromosome"/>
</dbReference>
<sequence>MLLSACTEETCTYIIEREDVQIIVNSTKENAEKHKVSEFEEYELQEIIDGLSL</sequence>
<name>A0ABY8KFT8_9BACI</name>
<gene>
    <name evidence="1" type="ORF">QBO96_18830</name>
</gene>
<evidence type="ECO:0000313" key="1">
    <source>
        <dbReference type="EMBL" id="WGF37747.1"/>
    </source>
</evidence>
<keyword evidence="2" id="KW-1185">Reference proteome</keyword>
<protein>
    <recommendedName>
        <fullName evidence="3">Lipoprotein</fullName>
    </recommendedName>
</protein>
<evidence type="ECO:0000313" key="2">
    <source>
        <dbReference type="Proteomes" id="UP001244564"/>
    </source>
</evidence>
<organism evidence="1 2">
    <name type="scientific">Lysinibacillus capsici</name>
    <dbReference type="NCBI Taxonomy" id="2115968"/>
    <lineage>
        <taxon>Bacteria</taxon>
        <taxon>Bacillati</taxon>
        <taxon>Bacillota</taxon>
        <taxon>Bacilli</taxon>
        <taxon>Bacillales</taxon>
        <taxon>Bacillaceae</taxon>
        <taxon>Lysinibacillus</taxon>
    </lineage>
</organism>
<dbReference type="RefSeq" id="WP_279494005.1">
    <property type="nucleotide sequence ID" value="NZ_CP122283.1"/>
</dbReference>
<accession>A0ABY8KFT8</accession>
<dbReference type="EMBL" id="CP122283">
    <property type="protein sequence ID" value="WGF37747.1"/>
    <property type="molecule type" value="Genomic_DNA"/>
</dbReference>